<comment type="caution">
    <text evidence="1">The sequence shown here is derived from an EMBL/GenBank/DDBJ whole genome shotgun (WGS) entry which is preliminary data.</text>
</comment>
<accession>A0A419A599</accession>
<dbReference type="Proteomes" id="UP000283587">
    <property type="component" value="Unassembled WGS sequence"/>
</dbReference>
<gene>
    <name evidence="1" type="ORF">D3P05_14220</name>
</gene>
<dbReference type="RefSeq" id="WP_122449241.1">
    <property type="nucleotide sequence ID" value="NZ_QNRC01000007.1"/>
</dbReference>
<proteinExistence type="predicted"/>
<protein>
    <submittedName>
        <fullName evidence="1">Uncharacterized protein</fullName>
    </submittedName>
</protein>
<reference evidence="2" key="1">
    <citation type="submission" date="2018-09" db="EMBL/GenBank/DDBJ databases">
        <title>Paracoccus onubensis nov. sp. a moderate halophilic bacterium isolated from Gruta de las Maravillas (Aracena, Spain).</title>
        <authorList>
            <person name="Jurado V."/>
            <person name="Gutierrez-Patricio S."/>
            <person name="Gonzalez-Pimentel J.L."/>
            <person name="Miller A.Z."/>
            <person name="Laiz L."/>
            <person name="Saiz-Jimenez C."/>
        </authorList>
    </citation>
    <scope>NUCLEOTIDE SEQUENCE [LARGE SCALE GENOMIC DNA]</scope>
    <source>
        <strain evidence="2">DSM 26381</strain>
    </source>
</reference>
<dbReference type="EMBL" id="QZEW01000060">
    <property type="protein sequence ID" value="RJL10291.1"/>
    <property type="molecule type" value="Genomic_DNA"/>
</dbReference>
<dbReference type="AlphaFoldDB" id="A0A419A599"/>
<keyword evidence="2" id="KW-1185">Reference proteome</keyword>
<name>A0A419A599_9RHOB</name>
<organism evidence="1 2">
    <name type="scientific">Paracoccus siganidrum</name>
    <dbReference type="NCBI Taxonomy" id="1276757"/>
    <lineage>
        <taxon>Bacteria</taxon>
        <taxon>Pseudomonadati</taxon>
        <taxon>Pseudomonadota</taxon>
        <taxon>Alphaproteobacteria</taxon>
        <taxon>Rhodobacterales</taxon>
        <taxon>Paracoccaceae</taxon>
        <taxon>Paracoccus</taxon>
    </lineage>
</organism>
<evidence type="ECO:0000313" key="2">
    <source>
        <dbReference type="Proteomes" id="UP000283587"/>
    </source>
</evidence>
<evidence type="ECO:0000313" key="1">
    <source>
        <dbReference type="EMBL" id="RJL10291.1"/>
    </source>
</evidence>
<dbReference type="OrthoDB" id="7540582at2"/>
<sequence>MAFSNSPESLPELKWRNKKKRLLQHDPISQAKRQVSKALACNSSLILSGEIMIDRLNEAEFAQMVAALRDTFDRVVAIAYVRPLASLAASQFQQRIKTGQRRFVIPAPDYRKRFEKVRNLFGPEDIVWRRFDRKDLKNGDIVSDFAAVLGVDRPGRPVKMKNESLTAEVLAAVYAFNRFTAPLLPPAMQHRMRAELLTKLQGKGDTKFGFSPELIERHLERHEEDIDWMESICGFDVRGNVGKVATPIADQKQLLDLAGKIGDRAQTATISGSA</sequence>